<sequence length="722" mass="84854">MENGKSKRVVQFLERLMGQFLPNDQIGKLKAYFLNLISVRIALPALNENFLKELVLEKMPLDKKTRFNELYLRLIKLKAITKRTQILHVLYKLQNYSPDLLYFEPLEGSNNNEIRKVYIKTKHDKDRKIFLLENELMNDLCKVLQGQESAYLKTNEETGEYMLDEVSTLAPFYKMTVNIVEIDVLYKKVKGFIEKEHDSRTCELLKTYMQNEIKEYIGFIEKICNEKQVGIKKVHLWCDEPIVRMKWLGILSDSIEYLKGSQILSMIYTLGNTGNASVKDLMSGIFAYTSKSIVEMLELWLTTGQIDDPHNEFFILENQLIGENELWNKKYTLAQDMVPCFFPEDLAKEILSIGKSINFIKTCCHEPWIPHKSELVPELHNIESLKLWVNKLSLITNQFLLQLVNFKYSLELHFKSLQKYLLLGSGDFHQLLMENLISLLGQNSNSIFKHQINSILEMTIRNSSLKNDDIECLNRLDVRILEPSPLDTGWDVFVLDYVFSAPLTTIFSTHAMEVYLRAFKFLWQIKRAQFLMNCSQQWRDMIVYQSYLELKMVFHSFQLLRHEVSHFINNLMSYMIVEVVEANWKVFSTKLISAKGLDELISVHNEFLSSILEKSFLNDEAMYKRILTLVEICVRINSLQQELLSAASEERSRREVLIRIGTLEELQIFDDFIYDIDQIRAEFYNEFKDFYLKVTSAKSIHLTFLSFRLDFNEYYELKQLEG</sequence>
<organism evidence="8 9">
    <name type="scientific">Stentor coeruleus</name>
    <dbReference type="NCBI Taxonomy" id="5963"/>
    <lineage>
        <taxon>Eukaryota</taxon>
        <taxon>Sar</taxon>
        <taxon>Alveolata</taxon>
        <taxon>Ciliophora</taxon>
        <taxon>Postciliodesmatophora</taxon>
        <taxon>Heterotrichea</taxon>
        <taxon>Heterotrichida</taxon>
        <taxon>Stentoridae</taxon>
        <taxon>Stentor</taxon>
    </lineage>
</organism>
<dbReference type="GO" id="GO:0005874">
    <property type="term" value="C:microtubule"/>
    <property type="evidence" value="ECO:0007669"/>
    <property type="project" value="UniProtKB-KW"/>
</dbReference>
<feature type="domain" description="Gamma tubulin complex component protein N-terminal" evidence="7">
    <location>
        <begin position="138"/>
        <end position="404"/>
    </location>
</feature>
<keyword evidence="4" id="KW-0493">Microtubule</keyword>
<dbReference type="Pfam" id="PF04130">
    <property type="entry name" value="GCP_C_terminal"/>
    <property type="match status" value="1"/>
</dbReference>
<gene>
    <name evidence="8" type="ORF">SteCoe_31307</name>
</gene>
<reference evidence="8 9" key="1">
    <citation type="submission" date="2016-11" db="EMBL/GenBank/DDBJ databases">
        <title>The macronuclear genome of Stentor coeruleus: a giant cell with tiny introns.</title>
        <authorList>
            <person name="Slabodnick M."/>
            <person name="Ruby J.G."/>
            <person name="Reiff S.B."/>
            <person name="Swart E.C."/>
            <person name="Gosai S."/>
            <person name="Prabakaran S."/>
            <person name="Witkowska E."/>
            <person name="Larue G.E."/>
            <person name="Fisher S."/>
            <person name="Freeman R.M."/>
            <person name="Gunawardena J."/>
            <person name="Chu W."/>
            <person name="Stover N.A."/>
            <person name="Gregory B.D."/>
            <person name="Nowacki M."/>
            <person name="Derisi J."/>
            <person name="Roy S.W."/>
            <person name="Marshall W.F."/>
            <person name="Sood P."/>
        </authorList>
    </citation>
    <scope>NUCLEOTIDE SEQUENCE [LARGE SCALE GENOMIC DNA]</scope>
    <source>
        <strain evidence="8">WM001</strain>
    </source>
</reference>
<evidence type="ECO:0000259" key="7">
    <source>
        <dbReference type="Pfam" id="PF17681"/>
    </source>
</evidence>
<keyword evidence="3" id="KW-0963">Cytoplasm</keyword>
<dbReference type="InterPro" id="IPR007259">
    <property type="entry name" value="GCP"/>
</dbReference>
<dbReference type="EMBL" id="MPUH01001065">
    <property type="protein sequence ID" value="OMJ70662.1"/>
    <property type="molecule type" value="Genomic_DNA"/>
</dbReference>
<dbReference type="AlphaFoldDB" id="A0A1R2B1K3"/>
<name>A0A1R2B1K3_9CILI</name>
<dbReference type="Gene3D" id="1.20.120.1900">
    <property type="entry name" value="Gamma-tubulin complex, C-terminal domain"/>
    <property type="match status" value="1"/>
</dbReference>
<dbReference type="PANTHER" id="PTHR19302">
    <property type="entry name" value="GAMMA TUBULIN COMPLEX PROTEIN"/>
    <property type="match status" value="1"/>
</dbReference>
<dbReference type="GO" id="GO:0051011">
    <property type="term" value="F:microtubule minus-end binding"/>
    <property type="evidence" value="ECO:0007669"/>
    <property type="project" value="TreeGrafter"/>
</dbReference>
<evidence type="ECO:0000259" key="6">
    <source>
        <dbReference type="Pfam" id="PF04130"/>
    </source>
</evidence>
<dbReference type="InterPro" id="IPR040457">
    <property type="entry name" value="GCP_C"/>
</dbReference>
<accession>A0A1R2B1K3</accession>
<comment type="subcellular location">
    <subcellularLocation>
        <location evidence="1">Cytoplasm</location>
        <location evidence="1">Cytoskeleton</location>
    </subcellularLocation>
</comment>
<evidence type="ECO:0000313" key="9">
    <source>
        <dbReference type="Proteomes" id="UP000187209"/>
    </source>
</evidence>
<dbReference type="Pfam" id="PF17681">
    <property type="entry name" value="GCP_N_terminal"/>
    <property type="match status" value="1"/>
</dbReference>
<dbReference type="Proteomes" id="UP000187209">
    <property type="component" value="Unassembled WGS sequence"/>
</dbReference>
<protein>
    <submittedName>
        <fullName evidence="8">Uncharacterized protein</fullName>
    </submittedName>
</protein>
<dbReference type="GO" id="GO:0043015">
    <property type="term" value="F:gamma-tubulin binding"/>
    <property type="evidence" value="ECO:0007669"/>
    <property type="project" value="InterPro"/>
</dbReference>
<dbReference type="PANTHER" id="PTHR19302:SF14">
    <property type="entry name" value="GAMMA-TUBULIN COMPLEX COMPONENT 3"/>
    <property type="match status" value="1"/>
</dbReference>
<comment type="caution">
    <text evidence="8">The sequence shown here is derived from an EMBL/GenBank/DDBJ whole genome shotgun (WGS) entry which is preliminary data.</text>
</comment>
<dbReference type="GO" id="GO:0000930">
    <property type="term" value="C:gamma-tubulin complex"/>
    <property type="evidence" value="ECO:0007669"/>
    <property type="project" value="TreeGrafter"/>
</dbReference>
<dbReference type="InterPro" id="IPR041470">
    <property type="entry name" value="GCP_N"/>
</dbReference>
<dbReference type="GO" id="GO:0031122">
    <property type="term" value="P:cytoplasmic microtubule organization"/>
    <property type="evidence" value="ECO:0007669"/>
    <property type="project" value="TreeGrafter"/>
</dbReference>
<proteinExistence type="inferred from homology"/>
<dbReference type="GO" id="GO:0000278">
    <property type="term" value="P:mitotic cell cycle"/>
    <property type="evidence" value="ECO:0007669"/>
    <property type="project" value="TreeGrafter"/>
</dbReference>
<dbReference type="GO" id="GO:0051321">
    <property type="term" value="P:meiotic cell cycle"/>
    <property type="evidence" value="ECO:0007669"/>
    <property type="project" value="TreeGrafter"/>
</dbReference>
<evidence type="ECO:0000256" key="5">
    <source>
        <dbReference type="ARBA" id="ARBA00023212"/>
    </source>
</evidence>
<evidence type="ECO:0000256" key="3">
    <source>
        <dbReference type="ARBA" id="ARBA00022490"/>
    </source>
</evidence>
<evidence type="ECO:0000313" key="8">
    <source>
        <dbReference type="EMBL" id="OMJ70662.1"/>
    </source>
</evidence>
<feature type="domain" description="Gamma tubulin complex component C-terminal" evidence="6">
    <location>
        <begin position="410"/>
        <end position="715"/>
    </location>
</feature>
<evidence type="ECO:0000256" key="4">
    <source>
        <dbReference type="ARBA" id="ARBA00022701"/>
    </source>
</evidence>
<dbReference type="GO" id="GO:0000922">
    <property type="term" value="C:spindle pole"/>
    <property type="evidence" value="ECO:0007669"/>
    <property type="project" value="InterPro"/>
</dbReference>
<dbReference type="GO" id="GO:0007020">
    <property type="term" value="P:microtubule nucleation"/>
    <property type="evidence" value="ECO:0007669"/>
    <property type="project" value="InterPro"/>
</dbReference>
<keyword evidence="5" id="KW-0206">Cytoskeleton</keyword>
<evidence type="ECO:0000256" key="1">
    <source>
        <dbReference type="ARBA" id="ARBA00004245"/>
    </source>
</evidence>
<keyword evidence="9" id="KW-1185">Reference proteome</keyword>
<dbReference type="OrthoDB" id="5860513at2759"/>
<dbReference type="InterPro" id="IPR042241">
    <property type="entry name" value="GCP_C_sf"/>
</dbReference>
<evidence type="ECO:0000256" key="2">
    <source>
        <dbReference type="ARBA" id="ARBA00010337"/>
    </source>
</evidence>
<dbReference type="GO" id="GO:0051225">
    <property type="term" value="P:spindle assembly"/>
    <property type="evidence" value="ECO:0007669"/>
    <property type="project" value="TreeGrafter"/>
</dbReference>
<comment type="similarity">
    <text evidence="2">Belongs to the TUBGCP family.</text>
</comment>